<dbReference type="EMBL" id="CP072756">
    <property type="protein sequence ID" value="QUC20541.1"/>
    <property type="molecule type" value="Genomic_DNA"/>
</dbReference>
<proteinExistence type="predicted"/>
<organism evidence="1 2">
    <name type="scientific">Ustilaginoidea virens</name>
    <name type="common">Rice false smut fungus</name>
    <name type="synonym">Villosiclava virens</name>
    <dbReference type="NCBI Taxonomy" id="1159556"/>
    <lineage>
        <taxon>Eukaryota</taxon>
        <taxon>Fungi</taxon>
        <taxon>Dikarya</taxon>
        <taxon>Ascomycota</taxon>
        <taxon>Pezizomycotina</taxon>
        <taxon>Sordariomycetes</taxon>
        <taxon>Hypocreomycetidae</taxon>
        <taxon>Hypocreales</taxon>
        <taxon>Clavicipitaceae</taxon>
        <taxon>Ustilaginoidea</taxon>
    </lineage>
</organism>
<dbReference type="KEGG" id="uvi:66065560"/>
<accession>A0A8E5MIB3</accession>
<evidence type="ECO:0000313" key="1">
    <source>
        <dbReference type="EMBL" id="QUC20541.1"/>
    </source>
</evidence>
<name>A0A8E5MIB3_USTVR</name>
<reference evidence="1" key="1">
    <citation type="submission" date="2020-03" db="EMBL/GenBank/DDBJ databases">
        <title>A mixture of massive structural variations and highly conserved coding sequences in Ustilaginoidea virens genome.</title>
        <authorList>
            <person name="Zhang K."/>
            <person name="Zhao Z."/>
            <person name="Zhang Z."/>
            <person name="Li Y."/>
            <person name="Hsiang T."/>
            <person name="Sun W."/>
        </authorList>
    </citation>
    <scope>NUCLEOTIDE SEQUENCE</scope>
    <source>
        <strain evidence="1">UV-8b</strain>
    </source>
</reference>
<dbReference type="RefSeq" id="XP_042998214.1">
    <property type="nucleotide sequence ID" value="XM_043142280.1"/>
</dbReference>
<gene>
    <name evidence="1" type="ORF">UV8b_04782</name>
</gene>
<dbReference type="Proteomes" id="UP000027002">
    <property type="component" value="Chromosome 4"/>
</dbReference>
<protein>
    <submittedName>
        <fullName evidence="1">Uncharacterized protein</fullName>
    </submittedName>
</protein>
<keyword evidence="2" id="KW-1185">Reference proteome</keyword>
<dbReference type="GeneID" id="66065560"/>
<evidence type="ECO:0000313" key="2">
    <source>
        <dbReference type="Proteomes" id="UP000027002"/>
    </source>
</evidence>
<dbReference type="AlphaFoldDB" id="A0A8E5MIB3"/>
<sequence length="122" mass="13121">MWLRTRGFAPATWPPSKPPPALRRYVPSGHRASLPCPALPCPALPCPALQHPSVATTLALRIEHISQGCTIAMPCHGLRLSTRNPTTPPRTCTAHAQHSTCICHQAFAASTQHPAPNTTTPR</sequence>